<dbReference type="AlphaFoldDB" id="G5KCL3"/>
<dbReference type="GO" id="GO:0046677">
    <property type="term" value="P:response to antibiotic"/>
    <property type="evidence" value="ECO:0007669"/>
    <property type="project" value="InterPro"/>
</dbReference>
<gene>
    <name evidence="2" type="ORF">STRUR_1753</name>
</gene>
<dbReference type="InterPro" id="IPR045155">
    <property type="entry name" value="Beta-lactam_cat"/>
</dbReference>
<dbReference type="SUPFAM" id="SSF56601">
    <property type="entry name" value="beta-lactamase/transpeptidase-like"/>
    <property type="match status" value="1"/>
</dbReference>
<evidence type="ECO:0000313" key="3">
    <source>
        <dbReference type="Proteomes" id="UP000005388"/>
    </source>
</evidence>
<dbReference type="PANTHER" id="PTHR35333:SF3">
    <property type="entry name" value="BETA-LACTAMASE-TYPE TRANSPEPTIDASE FOLD CONTAINING PROTEIN"/>
    <property type="match status" value="1"/>
</dbReference>
<sequence>MTSAYEKAQRGELNMSSNYTVKSSDIVVASTALANSAGQTYSLDTIARFMVQYSDNTATNIMISAIGGVSAVNAEIRRMGYTQTTLNRYMRIQSQIDAGLENYINVHEAVDLLKNIYNNTLQNTTAEPTMLADLSNNYYKLWLPASIQSQAQTWDKPGNDGTFGVENDIAAIKVNGKTYIVGVLTQHTGSNGVSNTGVFANFGKSIVTVMA</sequence>
<evidence type="ECO:0000259" key="1">
    <source>
        <dbReference type="Pfam" id="PF13354"/>
    </source>
</evidence>
<dbReference type="STRING" id="764291.STRUR_1753"/>
<dbReference type="InterPro" id="IPR012338">
    <property type="entry name" value="Beta-lactam/transpept-like"/>
</dbReference>
<protein>
    <recommendedName>
        <fullName evidence="1">Beta-lactamase class A catalytic domain-containing protein</fullName>
    </recommendedName>
</protein>
<evidence type="ECO:0000313" key="2">
    <source>
        <dbReference type="EMBL" id="EHJ55893.1"/>
    </source>
</evidence>
<dbReference type="PANTHER" id="PTHR35333">
    <property type="entry name" value="BETA-LACTAMASE"/>
    <property type="match status" value="1"/>
</dbReference>
<dbReference type="EMBL" id="AEUZ02000001">
    <property type="protein sequence ID" value="EHJ55893.1"/>
    <property type="molecule type" value="Genomic_DNA"/>
</dbReference>
<feature type="domain" description="Beta-lactamase class A catalytic" evidence="1">
    <location>
        <begin position="3"/>
        <end position="185"/>
    </location>
</feature>
<proteinExistence type="predicted"/>
<dbReference type="GO" id="GO:0030655">
    <property type="term" value="P:beta-lactam antibiotic catabolic process"/>
    <property type="evidence" value="ECO:0007669"/>
    <property type="project" value="InterPro"/>
</dbReference>
<dbReference type="GO" id="GO:0008800">
    <property type="term" value="F:beta-lactamase activity"/>
    <property type="evidence" value="ECO:0007669"/>
    <property type="project" value="InterPro"/>
</dbReference>
<dbReference type="Gene3D" id="3.40.710.10">
    <property type="entry name" value="DD-peptidase/beta-lactamase superfamily"/>
    <property type="match status" value="1"/>
</dbReference>
<dbReference type="InterPro" id="IPR000871">
    <property type="entry name" value="Beta-lactam_class-A"/>
</dbReference>
<dbReference type="Pfam" id="PF13354">
    <property type="entry name" value="Beta-lactamase2"/>
    <property type="match status" value="1"/>
</dbReference>
<comment type="caution">
    <text evidence="2">The sequence shown here is derived from an EMBL/GenBank/DDBJ whole genome shotgun (WGS) entry which is preliminary data.</text>
</comment>
<reference evidence="2 3" key="1">
    <citation type="journal article" date="2014" name="Int. J. Syst. Evol. Microbiol.">
        <title>Phylogenomics and the dynamic genome evolution of the genus Streptococcus.</title>
        <authorList>
            <consortium name="The Broad Institute Genome Sequencing Platform"/>
            <person name="Richards V.P."/>
            <person name="Palmer S.R."/>
            <person name="Pavinski Bitar P.D."/>
            <person name="Qin X."/>
            <person name="Weinstock G.M."/>
            <person name="Highlander S.K."/>
            <person name="Town C.D."/>
            <person name="Burne R.A."/>
            <person name="Stanhope M.J."/>
        </authorList>
    </citation>
    <scope>NUCLEOTIDE SEQUENCE [LARGE SCALE GENOMIC DNA]</scope>
    <source>
        <strain evidence="2 3">2285-97</strain>
    </source>
</reference>
<name>G5KCL3_9STRE</name>
<dbReference type="eggNOG" id="COG2367">
    <property type="taxonomic scope" value="Bacteria"/>
</dbReference>
<organism evidence="2 3">
    <name type="scientific">Streptococcus urinalis 2285-97</name>
    <dbReference type="NCBI Taxonomy" id="764291"/>
    <lineage>
        <taxon>Bacteria</taxon>
        <taxon>Bacillati</taxon>
        <taxon>Bacillota</taxon>
        <taxon>Bacilli</taxon>
        <taxon>Lactobacillales</taxon>
        <taxon>Streptococcaceae</taxon>
        <taxon>Streptococcus</taxon>
    </lineage>
</organism>
<dbReference type="Proteomes" id="UP000005388">
    <property type="component" value="Unassembled WGS sequence"/>
</dbReference>
<keyword evidence="3" id="KW-1185">Reference proteome</keyword>
<accession>G5KCL3</accession>